<organism evidence="5 6">
    <name type="scientific">Talaromyces islandicus</name>
    <name type="common">Penicillium islandicum</name>
    <dbReference type="NCBI Taxonomy" id="28573"/>
    <lineage>
        <taxon>Eukaryota</taxon>
        <taxon>Fungi</taxon>
        <taxon>Dikarya</taxon>
        <taxon>Ascomycota</taxon>
        <taxon>Pezizomycotina</taxon>
        <taxon>Eurotiomycetes</taxon>
        <taxon>Eurotiomycetidae</taxon>
        <taxon>Eurotiales</taxon>
        <taxon>Trichocomaceae</taxon>
        <taxon>Talaromyces</taxon>
        <taxon>Talaromyces sect. Islandici</taxon>
    </lineage>
</organism>
<evidence type="ECO:0000256" key="1">
    <source>
        <dbReference type="ARBA" id="ARBA00022574"/>
    </source>
</evidence>
<dbReference type="OrthoDB" id="63070at2759"/>
<dbReference type="PROSITE" id="PS50294">
    <property type="entry name" value="WD_REPEATS_REGION"/>
    <property type="match status" value="2"/>
</dbReference>
<dbReference type="GO" id="GO:0043161">
    <property type="term" value="P:proteasome-mediated ubiquitin-dependent protein catabolic process"/>
    <property type="evidence" value="ECO:0007669"/>
    <property type="project" value="TreeGrafter"/>
</dbReference>
<dbReference type="SMART" id="SM00320">
    <property type="entry name" value="WD40"/>
    <property type="match status" value="5"/>
</dbReference>
<dbReference type="Gene3D" id="2.130.10.10">
    <property type="entry name" value="YVTN repeat-like/Quinoprotein amine dehydrogenase"/>
    <property type="match status" value="2"/>
</dbReference>
<dbReference type="GO" id="GO:0080008">
    <property type="term" value="C:Cul4-RING E3 ubiquitin ligase complex"/>
    <property type="evidence" value="ECO:0007669"/>
    <property type="project" value="TreeGrafter"/>
</dbReference>
<keyword evidence="1 3" id="KW-0853">WD repeat</keyword>
<dbReference type="InterPro" id="IPR001680">
    <property type="entry name" value="WD40_rpt"/>
</dbReference>
<gene>
    <name evidence="5" type="ORF">PISL3812_00211</name>
</gene>
<feature type="region of interest" description="Disordered" evidence="4">
    <location>
        <begin position="1"/>
        <end position="67"/>
    </location>
</feature>
<evidence type="ECO:0000313" key="5">
    <source>
        <dbReference type="EMBL" id="CRG82865.1"/>
    </source>
</evidence>
<evidence type="ECO:0000256" key="4">
    <source>
        <dbReference type="SAM" id="MobiDB-lite"/>
    </source>
</evidence>
<dbReference type="FunFam" id="2.130.10.10:FF:000557">
    <property type="entry name" value="WD repeat protein"/>
    <property type="match status" value="1"/>
</dbReference>
<feature type="compositionally biased region" description="Acidic residues" evidence="4">
    <location>
        <begin position="28"/>
        <end position="41"/>
    </location>
</feature>
<protein>
    <submittedName>
        <fullName evidence="5">LEC14B homolog</fullName>
    </submittedName>
</protein>
<dbReference type="PROSITE" id="PS50082">
    <property type="entry name" value="WD_REPEATS_2"/>
    <property type="match status" value="3"/>
</dbReference>
<dbReference type="InterPro" id="IPR020472">
    <property type="entry name" value="WD40_PAC1"/>
</dbReference>
<dbReference type="PRINTS" id="PR00320">
    <property type="entry name" value="GPROTEINBRPT"/>
</dbReference>
<dbReference type="SUPFAM" id="SSF50978">
    <property type="entry name" value="WD40 repeat-like"/>
    <property type="match status" value="1"/>
</dbReference>
<dbReference type="STRING" id="28573.A0A0U1LIP8"/>
<dbReference type="AlphaFoldDB" id="A0A0U1LIP8"/>
<reference evidence="5 6" key="1">
    <citation type="submission" date="2015-04" db="EMBL/GenBank/DDBJ databases">
        <authorList>
            <person name="Syromyatnikov M.Y."/>
            <person name="Popov V.N."/>
        </authorList>
    </citation>
    <scope>NUCLEOTIDE SEQUENCE [LARGE SCALE GENOMIC DNA]</scope>
    <source>
        <strain evidence="5">WF-38-12</strain>
    </source>
</reference>
<keyword evidence="2" id="KW-0677">Repeat</keyword>
<dbReference type="PANTHER" id="PTHR19847:SF7">
    <property type="entry name" value="DDB1- AND CUL4-ASSOCIATED FACTOR 11"/>
    <property type="match status" value="1"/>
</dbReference>
<dbReference type="Pfam" id="PF00400">
    <property type="entry name" value="WD40"/>
    <property type="match status" value="5"/>
</dbReference>
<feature type="repeat" description="WD" evidence="3">
    <location>
        <begin position="428"/>
        <end position="469"/>
    </location>
</feature>
<evidence type="ECO:0000256" key="2">
    <source>
        <dbReference type="ARBA" id="ARBA00022737"/>
    </source>
</evidence>
<dbReference type="InterPro" id="IPR015943">
    <property type="entry name" value="WD40/YVTN_repeat-like_dom_sf"/>
</dbReference>
<accession>A0A0U1LIP8</accession>
<sequence length="671" mass="76123">MPDSASPPGHQSPTADRSDDDFHPANEWPDEEDEDDMDFEPTSEATDNIEFIDEEGDDSDEEGEDDDVAQATSLFRDSDGNIQIELTMGSLGDEPGEDDGGTHRATRISPAQVLSLLNAGGLRRILQSHGFLGGGLLADDDDDDEYGYGGYRFRRRRANRAAGHAFPKVPSENGRALMNSGSYGNNLNFVDEQKKRKKTLAAKLMWRELGIGTPSDQRRDVRTVFQDLIPGTTADKIIHYDTRCYSGQFSDDGNFFFCCGQDFRVRMYDTSNPYDWKYYKKVRYHGVGQWTITDATLSPDNRYLAYSSIHHEVSLAPTDPYDTSEPMSLDFSRSRHGRGGYHHLGIWSLRFSGDGREIVAGTSDRSVIVYDIETRQAVLRLQKHDDDVNAVCYGDTSSPHILYSGSDDTTIRVWDRRSMNDSREAGAFVGHTEGLTYVDSKGDGRYVLSNGKDQTMKLWDLRKMVTTEQLDKININHYTTGFDYRYMDYSDEDYAPHPHDCSVVTFRGHRVLKTLIRCHFSPPSSTNSRYVYSGSEDGKVYIYNMDATLAGVVDVGSVTYQSRPQERDLFATEYEMRSGEYAWRTCVRDASWHPSAPVLAATSWNGWGMATGTCTVHSWNDKATEDEGLPKLGMSFDEELHYSREYNDFRDAAIRRERERNRSRDIRTEYD</sequence>
<name>A0A0U1LIP8_TALIS</name>
<feature type="compositionally biased region" description="Acidic residues" evidence="4">
    <location>
        <begin position="50"/>
        <end position="67"/>
    </location>
</feature>
<dbReference type="InterPro" id="IPR051859">
    <property type="entry name" value="DCAF"/>
</dbReference>
<proteinExistence type="predicted"/>
<feature type="repeat" description="WD" evidence="3">
    <location>
        <begin position="342"/>
        <end position="380"/>
    </location>
</feature>
<dbReference type="EMBL" id="CVMT01000001">
    <property type="protein sequence ID" value="CRG82865.1"/>
    <property type="molecule type" value="Genomic_DNA"/>
</dbReference>
<dbReference type="Proteomes" id="UP000054383">
    <property type="component" value="Unassembled WGS sequence"/>
</dbReference>
<feature type="repeat" description="WD" evidence="3">
    <location>
        <begin position="381"/>
        <end position="424"/>
    </location>
</feature>
<dbReference type="OMA" id="FGQWTIT"/>
<evidence type="ECO:0000256" key="3">
    <source>
        <dbReference type="PROSITE-ProRule" id="PRU00221"/>
    </source>
</evidence>
<keyword evidence="6" id="KW-1185">Reference proteome</keyword>
<dbReference type="InterPro" id="IPR036322">
    <property type="entry name" value="WD40_repeat_dom_sf"/>
</dbReference>
<dbReference type="PANTHER" id="PTHR19847">
    <property type="entry name" value="DDB1- AND CUL4-ASSOCIATED FACTOR 11"/>
    <property type="match status" value="1"/>
</dbReference>
<evidence type="ECO:0000313" key="6">
    <source>
        <dbReference type="Proteomes" id="UP000054383"/>
    </source>
</evidence>